<protein>
    <submittedName>
        <fullName evidence="4">SDR family oxidoreductase</fullName>
    </submittedName>
</protein>
<feature type="domain" description="Ketoreductase" evidence="3">
    <location>
        <begin position="2"/>
        <end position="195"/>
    </location>
</feature>
<evidence type="ECO:0000313" key="4">
    <source>
        <dbReference type="EMBL" id="MBZ5740576.1"/>
    </source>
</evidence>
<evidence type="ECO:0000256" key="2">
    <source>
        <dbReference type="ARBA" id="ARBA00023002"/>
    </source>
</evidence>
<dbReference type="SUPFAM" id="SSF51735">
    <property type="entry name" value="NAD(P)-binding Rossmann-fold domains"/>
    <property type="match status" value="1"/>
</dbReference>
<evidence type="ECO:0000313" key="5">
    <source>
        <dbReference type="Proteomes" id="UP000780875"/>
    </source>
</evidence>
<dbReference type="InterPro" id="IPR036291">
    <property type="entry name" value="NAD(P)-bd_dom_sf"/>
</dbReference>
<evidence type="ECO:0000259" key="3">
    <source>
        <dbReference type="SMART" id="SM00822"/>
    </source>
</evidence>
<dbReference type="InterPro" id="IPR002347">
    <property type="entry name" value="SDR_fam"/>
</dbReference>
<evidence type="ECO:0000256" key="1">
    <source>
        <dbReference type="ARBA" id="ARBA00006484"/>
    </source>
</evidence>
<dbReference type="PANTHER" id="PTHR44196:SF1">
    <property type="entry name" value="DEHYDROGENASE_REDUCTASE SDR FAMILY MEMBER 7B"/>
    <property type="match status" value="1"/>
</dbReference>
<sequence length="223" mass="23346">MATHLITGAGSGIGAVLARRLLDRGDSLVLLARSEERAAELRATYAGAEVLVADLARPESVEPLALPASLDSVVHGAGVVELGPVAELSVDDWVSQLQVNLVAPATLTRVALPALRAARGTVVFVNSGAGLHAHPQWSAYAASKHGLRALADSLRGEEPSVRVTTIYPGRTATAMQEKVHAQEGKEYDASAWTRPETVADAILGVLDLPRDATISDVTVRPTV</sequence>
<proteinExistence type="inferred from homology"/>
<keyword evidence="5" id="KW-1185">Reference proteome</keyword>
<keyword evidence="2" id="KW-0560">Oxidoreductase</keyword>
<gene>
    <name evidence="4" type="ORF">K8U61_20565</name>
</gene>
<name>A0ABS7UHR5_9ACTN</name>
<dbReference type="Gene3D" id="3.40.50.720">
    <property type="entry name" value="NAD(P)-binding Rossmann-like Domain"/>
    <property type="match status" value="1"/>
</dbReference>
<dbReference type="InterPro" id="IPR057326">
    <property type="entry name" value="KR_dom"/>
</dbReference>
<dbReference type="EMBL" id="JAIQZJ010000016">
    <property type="protein sequence ID" value="MBZ5740576.1"/>
    <property type="molecule type" value="Genomic_DNA"/>
</dbReference>
<dbReference type="PROSITE" id="PS00061">
    <property type="entry name" value="ADH_SHORT"/>
    <property type="match status" value="1"/>
</dbReference>
<dbReference type="Pfam" id="PF00106">
    <property type="entry name" value="adh_short"/>
    <property type="match status" value="1"/>
</dbReference>
<dbReference type="PRINTS" id="PR00081">
    <property type="entry name" value="GDHRDH"/>
</dbReference>
<dbReference type="NCBIfam" id="NF006073">
    <property type="entry name" value="PRK08219.1"/>
    <property type="match status" value="1"/>
</dbReference>
<dbReference type="PANTHER" id="PTHR44196">
    <property type="entry name" value="DEHYDROGENASE/REDUCTASE SDR FAMILY MEMBER 7B"/>
    <property type="match status" value="1"/>
</dbReference>
<dbReference type="SMART" id="SM00822">
    <property type="entry name" value="PKS_KR"/>
    <property type="match status" value="1"/>
</dbReference>
<organism evidence="4 5">
    <name type="scientific">Nocardioides mangrovi</name>
    <dbReference type="NCBI Taxonomy" id="2874580"/>
    <lineage>
        <taxon>Bacteria</taxon>
        <taxon>Bacillati</taxon>
        <taxon>Actinomycetota</taxon>
        <taxon>Actinomycetes</taxon>
        <taxon>Propionibacteriales</taxon>
        <taxon>Nocardioidaceae</taxon>
        <taxon>Nocardioides</taxon>
    </lineage>
</organism>
<dbReference type="RefSeq" id="WP_224124938.1">
    <property type="nucleotide sequence ID" value="NZ_JAIQZJ010000016.1"/>
</dbReference>
<accession>A0ABS7UHR5</accession>
<reference evidence="4 5" key="1">
    <citation type="submission" date="2021-09" db="EMBL/GenBank/DDBJ databases">
        <title>Whole genome sequence of Nocardioides sp. GBK3QG-3.</title>
        <authorList>
            <person name="Tuo L."/>
        </authorList>
    </citation>
    <scope>NUCLEOTIDE SEQUENCE [LARGE SCALE GENOMIC DNA]</scope>
    <source>
        <strain evidence="4 5">GBK3QG-3</strain>
    </source>
</reference>
<comment type="similarity">
    <text evidence="1">Belongs to the short-chain dehydrogenases/reductases (SDR) family.</text>
</comment>
<dbReference type="Proteomes" id="UP000780875">
    <property type="component" value="Unassembled WGS sequence"/>
</dbReference>
<comment type="caution">
    <text evidence="4">The sequence shown here is derived from an EMBL/GenBank/DDBJ whole genome shotgun (WGS) entry which is preliminary data.</text>
</comment>
<dbReference type="InterPro" id="IPR020904">
    <property type="entry name" value="Sc_DH/Rdtase_CS"/>
</dbReference>
<dbReference type="CDD" id="cd05233">
    <property type="entry name" value="SDR_c"/>
    <property type="match status" value="1"/>
</dbReference>